<accession>A0A6I3SCS4</accession>
<keyword evidence="2 4" id="KW-0442">Lipid degradation</keyword>
<dbReference type="Pfam" id="PF01734">
    <property type="entry name" value="Patatin"/>
    <property type="match status" value="1"/>
</dbReference>
<feature type="short sequence motif" description="GXSXG" evidence="4">
    <location>
        <begin position="36"/>
        <end position="40"/>
    </location>
</feature>
<dbReference type="InterPro" id="IPR050301">
    <property type="entry name" value="NTE"/>
</dbReference>
<evidence type="ECO:0000256" key="3">
    <source>
        <dbReference type="ARBA" id="ARBA00023098"/>
    </source>
</evidence>
<dbReference type="InterPro" id="IPR002641">
    <property type="entry name" value="PNPLA_dom"/>
</dbReference>
<feature type="short sequence motif" description="DGA/G" evidence="4">
    <location>
        <begin position="156"/>
        <end position="158"/>
    </location>
</feature>
<dbReference type="EMBL" id="WNCL01000045">
    <property type="protein sequence ID" value="MTU44084.1"/>
    <property type="molecule type" value="Genomic_DNA"/>
</dbReference>
<dbReference type="SUPFAM" id="SSF52151">
    <property type="entry name" value="FabD/lysophospholipase-like"/>
    <property type="match status" value="1"/>
</dbReference>
<dbReference type="Proteomes" id="UP000462362">
    <property type="component" value="Unassembled WGS sequence"/>
</dbReference>
<organism evidence="5 6">
    <name type="scientific">Parasutterella excrementihominis</name>
    <dbReference type="NCBI Taxonomy" id="487175"/>
    <lineage>
        <taxon>Bacteria</taxon>
        <taxon>Pseudomonadati</taxon>
        <taxon>Pseudomonadota</taxon>
        <taxon>Betaproteobacteria</taxon>
        <taxon>Burkholderiales</taxon>
        <taxon>Sutterellaceae</taxon>
        <taxon>Parasutterella</taxon>
    </lineage>
</organism>
<evidence type="ECO:0000313" key="5">
    <source>
        <dbReference type="EMBL" id="MTU44084.1"/>
    </source>
</evidence>
<dbReference type="Gene3D" id="3.40.1090.10">
    <property type="entry name" value="Cytosolic phospholipase A2 catalytic domain"/>
    <property type="match status" value="1"/>
</dbReference>
<evidence type="ECO:0000256" key="1">
    <source>
        <dbReference type="ARBA" id="ARBA00022801"/>
    </source>
</evidence>
<keyword evidence="1 4" id="KW-0378">Hydrolase</keyword>
<dbReference type="GO" id="GO:0016042">
    <property type="term" value="P:lipid catabolic process"/>
    <property type="evidence" value="ECO:0007669"/>
    <property type="project" value="UniProtKB-UniRule"/>
</dbReference>
<feature type="active site" description="Proton acceptor" evidence="4">
    <location>
        <position position="156"/>
    </location>
</feature>
<protein>
    <submittedName>
        <fullName evidence="5">Phospholipase</fullName>
    </submittedName>
</protein>
<dbReference type="GO" id="GO:0016787">
    <property type="term" value="F:hydrolase activity"/>
    <property type="evidence" value="ECO:0007669"/>
    <property type="project" value="UniProtKB-UniRule"/>
</dbReference>
<comment type="caution">
    <text evidence="5">The sequence shown here is derived from an EMBL/GenBank/DDBJ whole genome shotgun (WGS) entry which is preliminary data.</text>
</comment>
<evidence type="ECO:0000256" key="2">
    <source>
        <dbReference type="ARBA" id="ARBA00022963"/>
    </source>
</evidence>
<dbReference type="PANTHER" id="PTHR14226:SF76">
    <property type="entry name" value="NTE FAMILY PROTEIN RSSA"/>
    <property type="match status" value="1"/>
</dbReference>
<evidence type="ECO:0000313" key="6">
    <source>
        <dbReference type="Proteomes" id="UP000462362"/>
    </source>
</evidence>
<dbReference type="GeneID" id="43349118"/>
<feature type="active site" description="Nucleophile" evidence="4">
    <location>
        <position position="38"/>
    </location>
</feature>
<evidence type="ECO:0000256" key="4">
    <source>
        <dbReference type="PROSITE-ProRule" id="PRU01161"/>
    </source>
</evidence>
<comment type="caution">
    <text evidence="4">Lacks conserved residue(s) required for the propagation of feature annotation.</text>
</comment>
<dbReference type="PROSITE" id="PS51635">
    <property type="entry name" value="PNPLA"/>
    <property type="match status" value="1"/>
</dbReference>
<reference evidence="5 6" key="1">
    <citation type="journal article" date="2019" name="Nat. Med.">
        <title>A library of human gut bacterial isolates paired with longitudinal multiomics data enables mechanistic microbiome research.</title>
        <authorList>
            <person name="Poyet M."/>
            <person name="Groussin M."/>
            <person name="Gibbons S.M."/>
            <person name="Avila-Pacheco J."/>
            <person name="Jiang X."/>
            <person name="Kearney S.M."/>
            <person name="Perrotta A.R."/>
            <person name="Berdy B."/>
            <person name="Zhao S."/>
            <person name="Lieberman T.D."/>
            <person name="Swanson P.K."/>
            <person name="Smith M."/>
            <person name="Roesemann S."/>
            <person name="Alexander J.E."/>
            <person name="Rich S.A."/>
            <person name="Livny J."/>
            <person name="Vlamakis H."/>
            <person name="Clish C."/>
            <person name="Bullock K."/>
            <person name="Deik A."/>
            <person name="Scott J."/>
            <person name="Pierce K.A."/>
            <person name="Xavier R.J."/>
            <person name="Alm E.J."/>
        </authorList>
    </citation>
    <scope>NUCLEOTIDE SEQUENCE [LARGE SCALE GENOMIC DNA]</scope>
    <source>
        <strain evidence="5 6">BIOML-A2</strain>
    </source>
</reference>
<dbReference type="RefSeq" id="WP_008864479.1">
    <property type="nucleotide sequence ID" value="NZ_CAJUON010000021.1"/>
</dbReference>
<gene>
    <name evidence="5" type="ORF">GMD42_10825</name>
</gene>
<dbReference type="AlphaFoldDB" id="A0A6I3SCS4"/>
<dbReference type="PANTHER" id="PTHR14226">
    <property type="entry name" value="NEUROPATHY TARGET ESTERASE/SWISS CHEESE D.MELANOGASTER"/>
    <property type="match status" value="1"/>
</dbReference>
<name>A0A6I3SCS4_9BURK</name>
<keyword evidence="3 4" id="KW-0443">Lipid metabolism</keyword>
<sequence length="302" mass="32946">MKVGLALGSGSARGFSHIGIIDCLLDQGIVPDVVAGTSIGAIVGACYVSGHLERLRKQALAINRLNWTTFFNPSFSIDGWINLHQMQMFLVKSGVERKQKCIEDLKTPFGTVTCDLMSGKEIWITKGPVFDSVWPSMAMPGVFPPVEGPEGRWYIDGGIVNPVPVSLCRALGADVVIAVNLNNDLLRRVEIEKQSKGSNRKKTSEVAKIFAKAKNLIPSIKKEAESDKPKPPDFFETISRSINIAQDRITKTRLAGDPPEIILCPKVTDIGLLETYRAEEAIRAGYKCCEANIAAIKDAIGH</sequence>
<proteinExistence type="predicted"/>
<dbReference type="InterPro" id="IPR016035">
    <property type="entry name" value="Acyl_Trfase/lysoPLipase"/>
</dbReference>